<sequence>MSWDLSHLSTKYPWLQVNASTLQDFRDPFDWSKKTIASSASSLPGGRIEEDGAANAPSRKLKRMDTGRQVLVRTMRDHLTDAVVLGESPPRHMPPHAAISRVVPPPSTEANPRTVSLRRQPSSPVHALLPQKPTSIKRKAVPPKTIQDIYAMTTKKPPSTHPSPPPPTAMAADAKRLHDELQRAKDAESAMMRDVAAQMDAQRATLPLQFLFEHNMSAYSMGRGVDTILKVFGQLQSKYLFHGLSRWKTFTAALRKDERRHETDQRVRARAITLLNRVAGDCLMGNTQRALHRWRHVIKHTIAAERDAAAVIIQKHVKRRRWDLCPHEWTHGSAQCRATAEVARRRAAKAASDARDAVLVQEFVAFETNGRKHLWTIRLHAANIRVRRADEARRRQESAWKIQCAFRSHVARVHVAELRHRKHAAEAAALAARL</sequence>
<feature type="region of interest" description="Disordered" evidence="1">
    <location>
        <begin position="85"/>
        <end position="128"/>
    </location>
</feature>
<comment type="caution">
    <text evidence="2">The sequence shown here is derived from an EMBL/GenBank/DDBJ whole genome shotgun (WGS) entry which is preliminary data.</text>
</comment>
<reference evidence="2" key="1">
    <citation type="submission" date="2019-06" db="EMBL/GenBank/DDBJ databases">
        <title>Genomics analysis of Aphanomyces spp. identifies a new class of oomycete effector associated with host adaptation.</title>
        <authorList>
            <person name="Gaulin E."/>
        </authorList>
    </citation>
    <scope>NUCLEOTIDE SEQUENCE</scope>
    <source>
        <strain evidence="2">CBS 578.67</strain>
    </source>
</reference>
<feature type="non-terminal residue" evidence="2">
    <location>
        <position position="434"/>
    </location>
</feature>
<dbReference type="OrthoDB" id="168007at2759"/>
<feature type="compositionally biased region" description="Polar residues" evidence="1">
    <location>
        <begin position="108"/>
        <end position="123"/>
    </location>
</feature>
<proteinExistence type="predicted"/>
<name>A0A6A5A7S0_9STRA</name>
<evidence type="ECO:0000313" key="2">
    <source>
        <dbReference type="EMBL" id="KAF0719800.1"/>
    </source>
</evidence>
<dbReference type="PROSITE" id="PS50096">
    <property type="entry name" value="IQ"/>
    <property type="match status" value="1"/>
</dbReference>
<dbReference type="AlphaFoldDB" id="A0A6A5A7S0"/>
<accession>A0A6A5A7S0</accession>
<feature type="region of interest" description="Disordered" evidence="1">
    <location>
        <begin position="40"/>
        <end position="59"/>
    </location>
</feature>
<evidence type="ECO:0000256" key="1">
    <source>
        <dbReference type="SAM" id="MobiDB-lite"/>
    </source>
</evidence>
<dbReference type="EMBL" id="VJMH01000048">
    <property type="protein sequence ID" value="KAF0719800.1"/>
    <property type="molecule type" value="Genomic_DNA"/>
</dbReference>
<protein>
    <submittedName>
        <fullName evidence="2">Uncharacterized protein</fullName>
    </submittedName>
</protein>
<organism evidence="2">
    <name type="scientific">Aphanomyces stellatus</name>
    <dbReference type="NCBI Taxonomy" id="120398"/>
    <lineage>
        <taxon>Eukaryota</taxon>
        <taxon>Sar</taxon>
        <taxon>Stramenopiles</taxon>
        <taxon>Oomycota</taxon>
        <taxon>Saprolegniomycetes</taxon>
        <taxon>Saprolegniales</taxon>
        <taxon>Verrucalvaceae</taxon>
        <taxon>Aphanomyces</taxon>
    </lineage>
</organism>
<gene>
    <name evidence="2" type="ORF">As57867_000798</name>
</gene>